<dbReference type="PANTHER" id="PTHR47369">
    <property type="entry name" value="BTB/POZ DOMAIN-CONTAINING PROTEIN"/>
    <property type="match status" value="1"/>
</dbReference>
<gene>
    <name evidence="2" type="ORF">SPPG_08118</name>
</gene>
<sequence length="568" mass="64908">MSTSRTDVLSIVMDEVEDAIDVATRDWVKEYHGTLPIPKCSPTTTNPTLSQTLEPLKKLSESLFRKGFLSGLFSDFTVQVLGMTYNLHRIVLLNNPYFAGMLDGGPWKEHESRQVQIAIDDPNVTVEGITTVLGRMYGNTQLHLTSTSAPSVLAAALFFGDKELCDMTVNFIVEDLSPDTVLDYLLFSDGYCYGTHSETIVEACLTYLCREGYARKELRPVFERMPVRWLERMVTSDCFWVPSEEQRWNFIVKIIEERRRTELGKRDDEAIELGKRFEQLASLEGTIETCTKEDAAACAAESEGHVWTTIKDQPSDDEISADDDSDTIYDNILARGIGYIHIPFDSLLRIHSYTELQDIIDLPDLLESSAWTQKELQHMITSATEDTMEFNIDEPVVPRSDTRHIDGLRLTEVMDEDNLYVHQGMRFCPMRFGVEFSDLRRIASGEKVASRSVFYAGSMWQIYVQTVTVDETPKLGIYLQRMPVPVPKFSTYPTYAQLPSTTPYIDPRKTTLTWFQLYCFFGDKCYVLESKPDKFQLTQSWGWRINKLYRDAFDAGRSLRCCVVLGHV</sequence>
<proteinExistence type="predicted"/>
<evidence type="ECO:0000313" key="3">
    <source>
        <dbReference type="Proteomes" id="UP000053201"/>
    </source>
</evidence>
<dbReference type="AlphaFoldDB" id="A0A0L0H4U4"/>
<dbReference type="PANTHER" id="PTHR47369:SF1">
    <property type="entry name" value="BTB_POZ DOMAIN-CONTAINING PROTEIN"/>
    <property type="match status" value="1"/>
</dbReference>
<dbReference type="SMART" id="SM00225">
    <property type="entry name" value="BTB"/>
    <property type="match status" value="1"/>
</dbReference>
<dbReference type="OrthoDB" id="6359943at2759"/>
<feature type="domain" description="BTB" evidence="1">
    <location>
        <begin position="74"/>
        <end position="137"/>
    </location>
</feature>
<accession>A0A0L0H4U4</accession>
<reference evidence="2 3" key="1">
    <citation type="submission" date="2009-08" db="EMBL/GenBank/DDBJ databases">
        <title>The Genome Sequence of Spizellomyces punctatus strain DAOM BR117.</title>
        <authorList>
            <consortium name="The Broad Institute Genome Sequencing Platform"/>
            <person name="Russ C."/>
            <person name="Cuomo C."/>
            <person name="Shea T."/>
            <person name="Young S.K."/>
            <person name="Zeng Q."/>
            <person name="Koehrsen M."/>
            <person name="Haas B."/>
            <person name="Borodovsky M."/>
            <person name="Guigo R."/>
            <person name="Alvarado L."/>
            <person name="Berlin A."/>
            <person name="Bochicchio J."/>
            <person name="Borenstein D."/>
            <person name="Chapman S."/>
            <person name="Chen Z."/>
            <person name="Engels R."/>
            <person name="Freedman E."/>
            <person name="Gellesch M."/>
            <person name="Goldberg J."/>
            <person name="Griggs A."/>
            <person name="Gujja S."/>
            <person name="Heiman D."/>
            <person name="Hepburn T."/>
            <person name="Howarth C."/>
            <person name="Jen D."/>
            <person name="Larson L."/>
            <person name="Lewis B."/>
            <person name="Mehta T."/>
            <person name="Park D."/>
            <person name="Pearson M."/>
            <person name="Roberts A."/>
            <person name="Saif S."/>
            <person name="Shenoy N."/>
            <person name="Sisk P."/>
            <person name="Stolte C."/>
            <person name="Sykes S."/>
            <person name="Thomson T."/>
            <person name="Walk T."/>
            <person name="White J."/>
            <person name="Yandava C."/>
            <person name="Burger G."/>
            <person name="Gray M.W."/>
            <person name="Holland P.W.H."/>
            <person name="King N."/>
            <person name="Lang F.B.F."/>
            <person name="Roger A.J."/>
            <person name="Ruiz-Trillo I."/>
            <person name="Lander E."/>
            <person name="Nusbaum C."/>
        </authorList>
    </citation>
    <scope>NUCLEOTIDE SEQUENCE [LARGE SCALE GENOMIC DNA]</scope>
    <source>
        <strain evidence="2 3">DAOM BR117</strain>
    </source>
</reference>
<dbReference type="InParanoid" id="A0A0L0H4U4"/>
<dbReference type="Proteomes" id="UP000053201">
    <property type="component" value="Unassembled WGS sequence"/>
</dbReference>
<dbReference type="STRING" id="645134.A0A0L0H4U4"/>
<dbReference type="InterPro" id="IPR000210">
    <property type="entry name" value="BTB/POZ_dom"/>
</dbReference>
<keyword evidence="3" id="KW-1185">Reference proteome</keyword>
<dbReference type="GeneID" id="27691295"/>
<evidence type="ECO:0000259" key="1">
    <source>
        <dbReference type="PROSITE" id="PS50097"/>
    </source>
</evidence>
<dbReference type="InterPro" id="IPR011333">
    <property type="entry name" value="SKP1/BTB/POZ_sf"/>
</dbReference>
<dbReference type="eggNOG" id="KOG4682">
    <property type="taxonomic scope" value="Eukaryota"/>
</dbReference>
<organism evidence="2 3">
    <name type="scientific">Spizellomyces punctatus (strain DAOM BR117)</name>
    <dbReference type="NCBI Taxonomy" id="645134"/>
    <lineage>
        <taxon>Eukaryota</taxon>
        <taxon>Fungi</taxon>
        <taxon>Fungi incertae sedis</taxon>
        <taxon>Chytridiomycota</taxon>
        <taxon>Chytridiomycota incertae sedis</taxon>
        <taxon>Chytridiomycetes</taxon>
        <taxon>Spizellomycetales</taxon>
        <taxon>Spizellomycetaceae</taxon>
        <taxon>Spizellomyces</taxon>
    </lineage>
</organism>
<dbReference type="RefSeq" id="XP_016604570.1">
    <property type="nucleotide sequence ID" value="XM_016756273.1"/>
</dbReference>
<dbReference type="Pfam" id="PF00651">
    <property type="entry name" value="BTB"/>
    <property type="match status" value="1"/>
</dbReference>
<dbReference type="EMBL" id="KQ257468">
    <property type="protein sequence ID" value="KNC96530.1"/>
    <property type="molecule type" value="Genomic_DNA"/>
</dbReference>
<dbReference type="OMA" id="YERYQFI"/>
<evidence type="ECO:0000313" key="2">
    <source>
        <dbReference type="EMBL" id="KNC96530.1"/>
    </source>
</evidence>
<protein>
    <recommendedName>
        <fullName evidence="1">BTB domain-containing protein</fullName>
    </recommendedName>
</protein>
<dbReference type="SUPFAM" id="SSF54695">
    <property type="entry name" value="POZ domain"/>
    <property type="match status" value="1"/>
</dbReference>
<dbReference type="Gene3D" id="3.30.710.10">
    <property type="entry name" value="Potassium Channel Kv1.1, Chain A"/>
    <property type="match status" value="1"/>
</dbReference>
<name>A0A0L0H4U4_SPIPD</name>
<dbReference type="PROSITE" id="PS50097">
    <property type="entry name" value="BTB"/>
    <property type="match status" value="1"/>
</dbReference>
<dbReference type="VEuPathDB" id="FungiDB:SPPG_08118"/>